<dbReference type="AlphaFoldDB" id="A0A7J0DFW1"/>
<proteinExistence type="predicted"/>
<dbReference type="PANTHER" id="PTHR12460:SF23">
    <property type="entry name" value="ACTIN CYTOSKELETON-REGULATORY COMPLEX PROTEIN PAN1"/>
    <property type="match status" value="1"/>
</dbReference>
<keyword evidence="4" id="KW-1185">Reference proteome</keyword>
<accession>A0A7J0DFW1</accession>
<dbReference type="GO" id="GO:0005634">
    <property type="term" value="C:nucleus"/>
    <property type="evidence" value="ECO:0007669"/>
    <property type="project" value="UniProtKB-ARBA"/>
</dbReference>
<dbReference type="InterPro" id="IPR008942">
    <property type="entry name" value="ENTH_VHS"/>
</dbReference>
<comment type="caution">
    <text evidence="3">The sequence shown here is derived from an EMBL/GenBank/DDBJ whole genome shotgun (WGS) entry which is preliminary data.</text>
</comment>
<feature type="domain" description="CID" evidence="2">
    <location>
        <begin position="1"/>
        <end position="110"/>
    </location>
</feature>
<dbReference type="PANTHER" id="PTHR12460">
    <property type="entry name" value="CYCLIN-DEPENDENT KINASE INHIBITOR-RELATED PROTEIN"/>
    <property type="match status" value="1"/>
</dbReference>
<dbReference type="InterPro" id="IPR006569">
    <property type="entry name" value="CID_dom"/>
</dbReference>
<dbReference type="EMBL" id="BJWL01000211">
    <property type="protein sequence ID" value="GFS34349.1"/>
    <property type="molecule type" value="Genomic_DNA"/>
</dbReference>
<gene>
    <name evidence="3" type="ORF">Acr_00g0033460</name>
</gene>
<reference evidence="4" key="1">
    <citation type="submission" date="2019-07" db="EMBL/GenBank/DDBJ databases">
        <title>De Novo Assembly of kiwifruit Actinidia rufa.</title>
        <authorList>
            <person name="Sugita-Konishi S."/>
            <person name="Sato K."/>
            <person name="Mori E."/>
            <person name="Abe Y."/>
            <person name="Kisaki G."/>
            <person name="Hamano K."/>
            <person name="Suezawa K."/>
            <person name="Otani M."/>
            <person name="Fukuda T."/>
            <person name="Manabe T."/>
            <person name="Gomi K."/>
            <person name="Tabuchi M."/>
            <person name="Akimitsu K."/>
            <person name="Kataoka I."/>
        </authorList>
    </citation>
    <scope>NUCLEOTIDE SEQUENCE [LARGE SCALE GENOMIC DNA]</scope>
    <source>
        <strain evidence="4">cv. Fuchu</strain>
    </source>
</reference>
<dbReference type="GO" id="GO:0031124">
    <property type="term" value="P:mRNA 3'-end processing"/>
    <property type="evidence" value="ECO:0007669"/>
    <property type="project" value="TreeGrafter"/>
</dbReference>
<evidence type="ECO:0000256" key="1">
    <source>
        <dbReference type="ARBA" id="ARBA00022664"/>
    </source>
</evidence>
<organism evidence="3 4">
    <name type="scientific">Actinidia rufa</name>
    <dbReference type="NCBI Taxonomy" id="165716"/>
    <lineage>
        <taxon>Eukaryota</taxon>
        <taxon>Viridiplantae</taxon>
        <taxon>Streptophyta</taxon>
        <taxon>Embryophyta</taxon>
        <taxon>Tracheophyta</taxon>
        <taxon>Spermatophyta</taxon>
        <taxon>Magnoliopsida</taxon>
        <taxon>eudicotyledons</taxon>
        <taxon>Gunneridae</taxon>
        <taxon>Pentapetalae</taxon>
        <taxon>asterids</taxon>
        <taxon>Ericales</taxon>
        <taxon>Actinidiaceae</taxon>
        <taxon>Actinidia</taxon>
    </lineage>
</organism>
<dbReference type="PROSITE" id="PS51391">
    <property type="entry name" value="CID"/>
    <property type="match status" value="1"/>
</dbReference>
<keyword evidence="1" id="KW-0507">mRNA processing</keyword>
<dbReference type="SMART" id="SM00582">
    <property type="entry name" value="RPR"/>
    <property type="match status" value="1"/>
</dbReference>
<dbReference type="Gene3D" id="1.25.40.90">
    <property type="match status" value="1"/>
</dbReference>
<protein>
    <submittedName>
        <fullName evidence="3">ENTH/VHS family protein</fullName>
    </submittedName>
</protein>
<dbReference type="Pfam" id="PF04818">
    <property type="entry name" value="CID"/>
    <property type="match status" value="1"/>
</dbReference>
<evidence type="ECO:0000259" key="2">
    <source>
        <dbReference type="PROSITE" id="PS51391"/>
    </source>
</evidence>
<dbReference type="Proteomes" id="UP000585474">
    <property type="component" value="Unassembled WGS sequence"/>
</dbReference>
<evidence type="ECO:0000313" key="3">
    <source>
        <dbReference type="EMBL" id="GFS34349.1"/>
    </source>
</evidence>
<dbReference type="OrthoDB" id="10069473at2759"/>
<evidence type="ECO:0000313" key="4">
    <source>
        <dbReference type="Proteomes" id="UP000585474"/>
    </source>
</evidence>
<dbReference type="SUPFAM" id="SSF48464">
    <property type="entry name" value="ENTH/VHS domain"/>
    <property type="match status" value="1"/>
</dbReference>
<dbReference type="GO" id="GO:0000993">
    <property type="term" value="F:RNA polymerase II complex binding"/>
    <property type="evidence" value="ECO:0007669"/>
    <property type="project" value="TreeGrafter"/>
</dbReference>
<sequence>MNKAKHVVETWDKQFHYSPREQRLVFLYLANDILQNSRRKGSEFVGEFWKVLPNALGDVIENGDGFSRNAALRLVRRPITIAELVAHDLSKGCLSKNPLDRGKTSPWNLAKLSPLSSPRAKVRFPPRPWARYAQYTLQLSSEPFYLLSSPWSDLHAGGVLSGLAPAVYFCSSVQVALQGSEAQYQGDRAILTVGCSPQFFTTTKTRHSAGNALDQIASSYQVLYGGLLDEDAILSKCRNAISCIEKVDKEIGDDHNPAILKFAKTEFLCPERFNGSGIMEELPGKKAILRDCIEHLPTVESSRENLVSHLREALWEQEFKLDKSAINFSSASVPRSRHFRFLKKKAILQPFSCPLCNQISQPFFEGMDFILPLPLPLLPRSTAIHLLHFPLSYVIHHLNPTSPPPTPIFETLVKGVSKAKGVCWQLIKTLRVARGKIPRAECHREARGYSRVVRERLLEKAEDLQFVIDLAGLSRDRCGMSREEAKSYQIATDFAGFLHERDQQTCNDEICIF</sequence>
<name>A0A7J0DFW1_9ERIC</name>